<dbReference type="GO" id="GO:0004644">
    <property type="term" value="F:phosphoribosylglycinamide formyltransferase activity"/>
    <property type="evidence" value="ECO:0007669"/>
    <property type="project" value="UniProtKB-EC"/>
</dbReference>
<keyword evidence="5" id="KW-0658">Purine biosynthesis</keyword>
<dbReference type="EMBL" id="KN846954">
    <property type="protein sequence ID" value="KIV78201.1"/>
    <property type="molecule type" value="Genomic_DNA"/>
</dbReference>
<dbReference type="CDD" id="cd08645">
    <property type="entry name" value="FMT_core_GART"/>
    <property type="match status" value="1"/>
</dbReference>
<dbReference type="HAMAP" id="MF_01930">
    <property type="entry name" value="PurN"/>
    <property type="match status" value="1"/>
</dbReference>
<dbReference type="Pfam" id="PF00551">
    <property type="entry name" value="Formyl_trans_N"/>
    <property type="match status" value="1"/>
</dbReference>
<name>A0A0D1WSX4_9EURO</name>
<dbReference type="GO" id="GO:0005737">
    <property type="term" value="C:cytoplasm"/>
    <property type="evidence" value="ECO:0007669"/>
    <property type="project" value="TreeGrafter"/>
</dbReference>
<dbReference type="InterPro" id="IPR002376">
    <property type="entry name" value="Formyl_transf_N"/>
</dbReference>
<protein>
    <recommendedName>
        <fullName evidence="3">Phosphoribosylglycinamide formyltransferase</fullName>
        <ecNumber evidence="2">2.1.2.2</ecNumber>
    </recommendedName>
    <alternativeName>
        <fullName evidence="8">5'-phosphoribosylglycinamide transformylase</fullName>
    </alternativeName>
    <alternativeName>
        <fullName evidence="7">GAR transformylase</fullName>
    </alternativeName>
</protein>
<dbReference type="PANTHER" id="PTHR43369">
    <property type="entry name" value="PHOSPHORIBOSYLGLYCINAMIDE FORMYLTRANSFERASE"/>
    <property type="match status" value="1"/>
</dbReference>
<accession>A0A0D1WSX4</accession>
<dbReference type="EC" id="2.1.2.2" evidence="2"/>
<gene>
    <name evidence="11" type="ORF">PV11_09942</name>
</gene>
<dbReference type="InterPro" id="IPR036477">
    <property type="entry name" value="Formyl_transf_N_sf"/>
</dbReference>
<evidence type="ECO:0000256" key="3">
    <source>
        <dbReference type="ARBA" id="ARBA00022076"/>
    </source>
</evidence>
<evidence type="ECO:0000256" key="5">
    <source>
        <dbReference type="ARBA" id="ARBA00022755"/>
    </source>
</evidence>
<comment type="pathway">
    <text evidence="1">Purine metabolism; IMP biosynthesis via de novo pathway; N(2)-formyl-N(1)-(5-phospho-D-ribosyl)glycinamide from N(1)-(5-phospho-D-ribosyl)glycinamide (10-formyl THF route): step 1/1.</text>
</comment>
<dbReference type="AlphaFoldDB" id="A0A0D1WSX4"/>
<dbReference type="InterPro" id="IPR004607">
    <property type="entry name" value="GART"/>
</dbReference>
<dbReference type="HOGENOM" id="CLU_038395_0_1_1"/>
<evidence type="ECO:0000313" key="11">
    <source>
        <dbReference type="EMBL" id="KIV78201.1"/>
    </source>
</evidence>
<evidence type="ECO:0000259" key="10">
    <source>
        <dbReference type="Pfam" id="PF00551"/>
    </source>
</evidence>
<evidence type="ECO:0000256" key="7">
    <source>
        <dbReference type="ARBA" id="ARBA00041324"/>
    </source>
</evidence>
<sequence>MPSTKAISTDKSRAYSNSGSFNLTVLISGSGTNLQALIDACGQTPPSKTNPPPKRLLPQAEITHVISNRKDAYGLTRARDANIATTYHNLVSYKNKYPKTENGVVEARKQYDADLAQMILTHIPCPDLVVCAGWMHILSPVFINALTAANVPIINLHPALPGQFNGANAIGRAYEAFQRGEITHTGVMVHEVVAEVDMGEPVLVREVECKAGESQENLERRIHETEWRLLVEATGQVLNQLEEKRRLEH</sequence>
<dbReference type="SUPFAM" id="SSF53328">
    <property type="entry name" value="Formyltransferase"/>
    <property type="match status" value="1"/>
</dbReference>
<dbReference type="FunFam" id="3.40.50.170:FF:000009">
    <property type="entry name" value="Phosphoribosylglycinamide formyltransferase (Eurofung)"/>
    <property type="match status" value="1"/>
</dbReference>
<evidence type="ECO:0000256" key="4">
    <source>
        <dbReference type="ARBA" id="ARBA00022679"/>
    </source>
</evidence>
<organism evidence="11 12">
    <name type="scientific">Exophiala sideris</name>
    <dbReference type="NCBI Taxonomy" id="1016849"/>
    <lineage>
        <taxon>Eukaryota</taxon>
        <taxon>Fungi</taxon>
        <taxon>Dikarya</taxon>
        <taxon>Ascomycota</taxon>
        <taxon>Pezizomycotina</taxon>
        <taxon>Eurotiomycetes</taxon>
        <taxon>Chaetothyriomycetidae</taxon>
        <taxon>Chaetothyriales</taxon>
        <taxon>Herpotrichiellaceae</taxon>
        <taxon>Exophiala</taxon>
    </lineage>
</organism>
<dbReference type="OrthoDB" id="5575075at2759"/>
<evidence type="ECO:0000256" key="9">
    <source>
        <dbReference type="ARBA" id="ARBA00047664"/>
    </source>
</evidence>
<evidence type="ECO:0000256" key="2">
    <source>
        <dbReference type="ARBA" id="ARBA00012254"/>
    </source>
</evidence>
<reference evidence="11 12" key="1">
    <citation type="submission" date="2015-01" db="EMBL/GenBank/DDBJ databases">
        <title>The Genome Sequence of Exophiala sideris CBS121828.</title>
        <authorList>
            <consortium name="The Broad Institute Genomics Platform"/>
            <person name="Cuomo C."/>
            <person name="de Hoog S."/>
            <person name="Gorbushina A."/>
            <person name="Stielow B."/>
            <person name="Teixiera M."/>
            <person name="Abouelleil A."/>
            <person name="Chapman S.B."/>
            <person name="Priest M."/>
            <person name="Young S.K."/>
            <person name="Wortman J."/>
            <person name="Nusbaum C."/>
            <person name="Birren B."/>
        </authorList>
    </citation>
    <scope>NUCLEOTIDE SEQUENCE [LARGE SCALE GENOMIC DNA]</scope>
    <source>
        <strain evidence="11 12">CBS 121828</strain>
    </source>
</reference>
<dbReference type="STRING" id="1016849.A0A0D1WSX4"/>
<evidence type="ECO:0000256" key="6">
    <source>
        <dbReference type="ARBA" id="ARBA00038440"/>
    </source>
</evidence>
<dbReference type="PANTHER" id="PTHR43369:SF2">
    <property type="entry name" value="PHOSPHORIBOSYLGLYCINAMIDE FORMYLTRANSFERASE"/>
    <property type="match status" value="1"/>
</dbReference>
<comment type="similarity">
    <text evidence="6">Belongs to the GART family.</text>
</comment>
<evidence type="ECO:0000256" key="8">
    <source>
        <dbReference type="ARBA" id="ARBA00041682"/>
    </source>
</evidence>
<dbReference type="Proteomes" id="UP000053599">
    <property type="component" value="Unassembled WGS sequence"/>
</dbReference>
<dbReference type="NCBIfam" id="TIGR00639">
    <property type="entry name" value="PurN"/>
    <property type="match status" value="1"/>
</dbReference>
<keyword evidence="4 11" id="KW-0808">Transferase</keyword>
<evidence type="ECO:0000256" key="1">
    <source>
        <dbReference type="ARBA" id="ARBA00005054"/>
    </source>
</evidence>
<dbReference type="Gene3D" id="3.40.50.170">
    <property type="entry name" value="Formyl transferase, N-terminal domain"/>
    <property type="match status" value="1"/>
</dbReference>
<feature type="domain" description="Formyl transferase N-terminal" evidence="10">
    <location>
        <begin position="22"/>
        <end position="234"/>
    </location>
</feature>
<dbReference type="GO" id="GO:0006189">
    <property type="term" value="P:'de novo' IMP biosynthetic process"/>
    <property type="evidence" value="ECO:0007669"/>
    <property type="project" value="InterPro"/>
</dbReference>
<proteinExistence type="inferred from homology"/>
<evidence type="ECO:0000313" key="12">
    <source>
        <dbReference type="Proteomes" id="UP000053599"/>
    </source>
</evidence>
<comment type="catalytic activity">
    <reaction evidence="9">
        <text>N(1)-(5-phospho-beta-D-ribosyl)glycinamide + (6R)-10-formyltetrahydrofolate = N(2)-formyl-N(1)-(5-phospho-beta-D-ribosyl)glycinamide + (6S)-5,6,7,8-tetrahydrofolate + H(+)</text>
        <dbReference type="Rhea" id="RHEA:15053"/>
        <dbReference type="ChEBI" id="CHEBI:15378"/>
        <dbReference type="ChEBI" id="CHEBI:57453"/>
        <dbReference type="ChEBI" id="CHEBI:143788"/>
        <dbReference type="ChEBI" id="CHEBI:147286"/>
        <dbReference type="ChEBI" id="CHEBI:195366"/>
        <dbReference type="EC" id="2.1.2.2"/>
    </reaction>
</comment>